<gene>
    <name evidence="3" type="ORF">C8046_15255</name>
</gene>
<organism evidence="3 4">
    <name type="scientific">Serinibacter arcticus</name>
    <dbReference type="NCBI Taxonomy" id="1655435"/>
    <lineage>
        <taxon>Bacteria</taxon>
        <taxon>Bacillati</taxon>
        <taxon>Actinomycetota</taxon>
        <taxon>Actinomycetes</taxon>
        <taxon>Micrococcales</taxon>
        <taxon>Beutenbergiaceae</taxon>
        <taxon>Serinibacter</taxon>
    </lineage>
</organism>
<dbReference type="GO" id="GO:0016627">
    <property type="term" value="F:oxidoreductase activity, acting on the CH-CH group of donors"/>
    <property type="evidence" value="ECO:0007669"/>
    <property type="project" value="TreeGrafter"/>
</dbReference>
<sequence length="152" mass="16505">MDHPALARSILDTVTYAVLSTADADGTPWATPVWFAHDRCHAYYWVSAPDTRHSRNLVARPEIALVVFDSTAAPNAGQAVYASGRAEQVADPSSLAHGLAVFSARTEVHGTGAWDASRVRAPARLRLYRADVDQVWILDPDSPVDERVTVAL</sequence>
<comment type="caution">
    <text evidence="3">The sequence shown here is derived from an EMBL/GenBank/DDBJ whole genome shotgun (WGS) entry which is preliminary data.</text>
</comment>
<dbReference type="Pfam" id="PF01243">
    <property type="entry name" value="PNPOx_N"/>
    <property type="match status" value="1"/>
</dbReference>
<keyword evidence="1" id="KW-0560">Oxidoreductase</keyword>
<dbReference type="InterPro" id="IPR012349">
    <property type="entry name" value="Split_barrel_FMN-bd"/>
</dbReference>
<proteinExistence type="predicted"/>
<dbReference type="SUPFAM" id="SSF50475">
    <property type="entry name" value="FMN-binding split barrel"/>
    <property type="match status" value="1"/>
</dbReference>
<evidence type="ECO:0000313" key="3">
    <source>
        <dbReference type="EMBL" id="PWD51800.1"/>
    </source>
</evidence>
<dbReference type="OrthoDB" id="9788889at2"/>
<dbReference type="RefSeq" id="WP_109230181.1">
    <property type="nucleotide sequence ID" value="NZ_PYHR01000002.1"/>
</dbReference>
<dbReference type="InterPro" id="IPR052019">
    <property type="entry name" value="F420H2_bilvrd_red/Heme_oxyg"/>
</dbReference>
<protein>
    <submittedName>
        <fullName evidence="3">Pyridoxamine 5'-phosphate oxidase family protein</fullName>
    </submittedName>
</protein>
<keyword evidence="4" id="KW-1185">Reference proteome</keyword>
<reference evidence="3 4" key="1">
    <citation type="submission" date="2018-03" db="EMBL/GenBank/DDBJ databases">
        <title>Genome assembly of novel Miniimonas species PCH200.</title>
        <authorList>
            <person name="Thakur V."/>
            <person name="Kumar V."/>
            <person name="Singh D."/>
        </authorList>
    </citation>
    <scope>NUCLEOTIDE SEQUENCE [LARGE SCALE GENOMIC DNA]</scope>
    <source>
        <strain evidence="3 4">PCH200</strain>
    </source>
</reference>
<dbReference type="Proteomes" id="UP000245166">
    <property type="component" value="Unassembled WGS sequence"/>
</dbReference>
<dbReference type="Gene3D" id="2.30.110.10">
    <property type="entry name" value="Electron Transport, Fmn-binding Protein, Chain A"/>
    <property type="match status" value="1"/>
</dbReference>
<accession>A0A2U1ZXY5</accession>
<feature type="domain" description="Pyridoxamine 5'-phosphate oxidase N-terminal" evidence="2">
    <location>
        <begin position="8"/>
        <end position="136"/>
    </location>
</feature>
<dbReference type="PANTHER" id="PTHR35176">
    <property type="entry name" value="HEME OXYGENASE HI_0854-RELATED"/>
    <property type="match status" value="1"/>
</dbReference>
<evidence type="ECO:0000259" key="2">
    <source>
        <dbReference type="Pfam" id="PF01243"/>
    </source>
</evidence>
<dbReference type="EMBL" id="PYHR01000002">
    <property type="protein sequence ID" value="PWD51800.1"/>
    <property type="molecule type" value="Genomic_DNA"/>
</dbReference>
<dbReference type="GO" id="GO:0070967">
    <property type="term" value="F:coenzyme F420 binding"/>
    <property type="evidence" value="ECO:0007669"/>
    <property type="project" value="TreeGrafter"/>
</dbReference>
<dbReference type="InterPro" id="IPR011576">
    <property type="entry name" value="Pyridox_Oxase_N"/>
</dbReference>
<name>A0A2U1ZXY5_9MICO</name>
<dbReference type="GO" id="GO:0005829">
    <property type="term" value="C:cytosol"/>
    <property type="evidence" value="ECO:0007669"/>
    <property type="project" value="TreeGrafter"/>
</dbReference>
<dbReference type="PANTHER" id="PTHR35176:SF6">
    <property type="entry name" value="HEME OXYGENASE HI_0854-RELATED"/>
    <property type="match status" value="1"/>
</dbReference>
<evidence type="ECO:0000256" key="1">
    <source>
        <dbReference type="ARBA" id="ARBA00023002"/>
    </source>
</evidence>
<evidence type="ECO:0000313" key="4">
    <source>
        <dbReference type="Proteomes" id="UP000245166"/>
    </source>
</evidence>
<dbReference type="AlphaFoldDB" id="A0A2U1ZXY5"/>